<dbReference type="RefSeq" id="WP_125124436.1">
    <property type="nucleotide sequence ID" value="NZ_AP025334.1"/>
</dbReference>
<name>A0ABN6LNI9_9ENTR</name>
<dbReference type="Proteomes" id="UP001320460">
    <property type="component" value="Chromosome"/>
</dbReference>
<organism evidence="2 3">
    <name type="scientific">Phytobacter diazotrophicus</name>
    <dbReference type="NCBI Taxonomy" id="395631"/>
    <lineage>
        <taxon>Bacteria</taxon>
        <taxon>Pseudomonadati</taxon>
        <taxon>Pseudomonadota</taxon>
        <taxon>Gammaproteobacteria</taxon>
        <taxon>Enterobacterales</taxon>
        <taxon>Enterobacteriaceae</taxon>
        <taxon>Phytobacter</taxon>
    </lineage>
</organism>
<gene>
    <name evidence="2" type="ORF">PDTA9734_22420</name>
</gene>
<proteinExistence type="predicted"/>
<sequence length="94" mass="10545">MAGIVALVYFVVGFVTFTRKIKLFTIASTLLLFVALKMIAVSQPLTLVFIALLVIAFVVLLVMKSERDNKSVFYFSLPCWLLIGAVLIHLFYLT</sequence>
<evidence type="ECO:0000256" key="1">
    <source>
        <dbReference type="SAM" id="Phobius"/>
    </source>
</evidence>
<evidence type="ECO:0000313" key="2">
    <source>
        <dbReference type="EMBL" id="BDD50755.1"/>
    </source>
</evidence>
<reference evidence="2 3" key="1">
    <citation type="submission" date="2021-12" db="EMBL/GenBank/DDBJ databases">
        <title>Complete genome sequence of Phytobacter diazotrophicus TA9734.</title>
        <authorList>
            <person name="Kubota H."/>
            <person name="Nakayama Y."/>
            <person name="Ariyoshi T."/>
        </authorList>
    </citation>
    <scope>NUCLEOTIDE SEQUENCE [LARGE SCALE GENOMIC DNA]</scope>
    <source>
        <strain evidence="2 3">TA9734</strain>
    </source>
</reference>
<keyword evidence="1" id="KW-0812">Transmembrane</keyword>
<keyword evidence="1" id="KW-0472">Membrane</keyword>
<protein>
    <submittedName>
        <fullName evidence="2">Uncharacterized protein</fullName>
    </submittedName>
</protein>
<keyword evidence="1" id="KW-1133">Transmembrane helix</keyword>
<dbReference type="EMBL" id="AP025334">
    <property type="protein sequence ID" value="BDD50755.1"/>
    <property type="molecule type" value="Genomic_DNA"/>
</dbReference>
<feature type="transmembrane region" description="Helical" evidence="1">
    <location>
        <begin position="72"/>
        <end position="92"/>
    </location>
</feature>
<keyword evidence="3" id="KW-1185">Reference proteome</keyword>
<feature type="transmembrane region" description="Helical" evidence="1">
    <location>
        <begin position="45"/>
        <end position="63"/>
    </location>
</feature>
<accession>A0ABN6LNI9</accession>
<evidence type="ECO:0000313" key="3">
    <source>
        <dbReference type="Proteomes" id="UP001320460"/>
    </source>
</evidence>